<organism evidence="2 3">
    <name type="scientific">Phytohabitans kaempferiae</name>
    <dbReference type="NCBI Taxonomy" id="1620943"/>
    <lineage>
        <taxon>Bacteria</taxon>
        <taxon>Bacillati</taxon>
        <taxon>Actinomycetota</taxon>
        <taxon>Actinomycetes</taxon>
        <taxon>Micromonosporales</taxon>
        <taxon>Micromonosporaceae</taxon>
    </lineage>
</organism>
<evidence type="ECO:0000313" key="2">
    <source>
        <dbReference type="EMBL" id="MFC0534239.1"/>
    </source>
</evidence>
<name>A0ABV6MI62_9ACTN</name>
<dbReference type="SUPFAM" id="SSF51735">
    <property type="entry name" value="NAD(P)-binding Rossmann-fold domains"/>
    <property type="match status" value="1"/>
</dbReference>
<dbReference type="Proteomes" id="UP001589867">
    <property type="component" value="Unassembled WGS sequence"/>
</dbReference>
<dbReference type="RefSeq" id="WP_377262892.1">
    <property type="nucleotide sequence ID" value="NZ_JBHLUH010000105.1"/>
</dbReference>
<dbReference type="InterPro" id="IPR036291">
    <property type="entry name" value="NAD(P)-bd_dom_sf"/>
</dbReference>
<accession>A0ABV6MI62</accession>
<gene>
    <name evidence="2" type="ORF">ACFFIA_42295</name>
</gene>
<keyword evidence="3" id="KW-1185">Reference proteome</keyword>
<sequence>MLINRDADAGHDPTSNRWIQAWGATKLASEWVGADAARAGSLSCVMLRYFNVAGAWAGAADRPAHARRRTGTGLVLLAVSSVGEPGTGCPR</sequence>
<evidence type="ECO:0000313" key="3">
    <source>
        <dbReference type="Proteomes" id="UP001589867"/>
    </source>
</evidence>
<dbReference type="InterPro" id="IPR001509">
    <property type="entry name" value="Epimerase_deHydtase"/>
</dbReference>
<reference evidence="2 3" key="1">
    <citation type="submission" date="2024-09" db="EMBL/GenBank/DDBJ databases">
        <authorList>
            <person name="Sun Q."/>
            <person name="Mori K."/>
        </authorList>
    </citation>
    <scope>NUCLEOTIDE SEQUENCE [LARGE SCALE GENOMIC DNA]</scope>
    <source>
        <strain evidence="2 3">TBRC 3947</strain>
    </source>
</reference>
<proteinExistence type="predicted"/>
<dbReference type="Gene3D" id="3.40.50.720">
    <property type="entry name" value="NAD(P)-binding Rossmann-like Domain"/>
    <property type="match status" value="1"/>
</dbReference>
<dbReference type="Pfam" id="PF01370">
    <property type="entry name" value="Epimerase"/>
    <property type="match status" value="1"/>
</dbReference>
<comment type="caution">
    <text evidence="2">The sequence shown here is derived from an EMBL/GenBank/DDBJ whole genome shotgun (WGS) entry which is preliminary data.</text>
</comment>
<evidence type="ECO:0000259" key="1">
    <source>
        <dbReference type="Pfam" id="PF01370"/>
    </source>
</evidence>
<feature type="domain" description="NAD-dependent epimerase/dehydratase" evidence="1">
    <location>
        <begin position="19"/>
        <end position="63"/>
    </location>
</feature>
<protein>
    <submittedName>
        <fullName evidence="2">NAD-dependent epimerase/dehydratase family protein</fullName>
    </submittedName>
</protein>
<dbReference type="EMBL" id="JBHLUH010000105">
    <property type="protein sequence ID" value="MFC0534239.1"/>
    <property type="molecule type" value="Genomic_DNA"/>
</dbReference>